<gene>
    <name evidence="6" type="ORF">NEISUBOT_04881</name>
</gene>
<dbReference type="Pfam" id="PF22174">
    <property type="entry name" value="NMB1110-like_C"/>
    <property type="match status" value="1"/>
</dbReference>
<feature type="domain" description="Baseplate hub protein gp44-like N-terminal" evidence="2">
    <location>
        <begin position="8"/>
        <end position="91"/>
    </location>
</feature>
<comment type="caution">
    <text evidence="6">The sequence shown here is derived from an EMBL/GenBank/DDBJ whole genome shotgun (WGS) entry which is preliminary data.</text>
</comment>
<organism evidence="6 7">
    <name type="scientific">Neisseria subflava NJ9703</name>
    <dbReference type="NCBI Taxonomy" id="546268"/>
    <lineage>
        <taxon>Bacteria</taxon>
        <taxon>Pseudomonadati</taxon>
        <taxon>Pseudomonadota</taxon>
        <taxon>Betaproteobacteria</taxon>
        <taxon>Neisseriales</taxon>
        <taxon>Neisseriaceae</taxon>
        <taxon>Neisseria</taxon>
    </lineage>
</organism>
<dbReference type="Pfam" id="PF22630">
    <property type="entry name" value="NMB1110_3rd"/>
    <property type="match status" value="1"/>
</dbReference>
<evidence type="ECO:0000259" key="3">
    <source>
        <dbReference type="Pfam" id="PF22174"/>
    </source>
</evidence>
<dbReference type="Pfam" id="PF21683">
    <property type="entry name" value="GpP-like_1st"/>
    <property type="match status" value="1"/>
</dbReference>
<dbReference type="InterPro" id="IPR053981">
    <property type="entry name" value="Gp44/GpP-like_2nd"/>
</dbReference>
<protein>
    <submittedName>
        <fullName evidence="6">Bacteriophage Mu P protein</fullName>
    </submittedName>
</protein>
<dbReference type="EMBL" id="ACEO02000009">
    <property type="protein sequence ID" value="EFC51626.1"/>
    <property type="molecule type" value="Genomic_DNA"/>
</dbReference>
<dbReference type="InterPro" id="IPR054482">
    <property type="entry name" value="NMB1110-like_3rd"/>
</dbReference>
<feature type="domain" description="Tail protein NMB1110-like C-terminal" evidence="3">
    <location>
        <begin position="264"/>
        <end position="331"/>
    </location>
</feature>
<evidence type="ECO:0000256" key="1">
    <source>
        <dbReference type="SAM" id="MobiDB-lite"/>
    </source>
</evidence>
<dbReference type="AlphaFoldDB" id="A0A9W5IQ41"/>
<feature type="domain" description="Tail protein NMB1110-like third" evidence="5">
    <location>
        <begin position="209"/>
        <end position="260"/>
    </location>
</feature>
<sequence length="394" mass="43419">MPTPNNTVTLMINGKTHGQWTNYDIVSDLLTPADDFSVTLGRPVDAVPTAVKEGDKVEVRVGGDTVLSGRIDRVHTTTEKGNKTLTIQGRDDAGILLDCSAPLFNAQDMDLNQIIEKIVKPLGLSKIRIDAAKTNKTHKVQIEPGSRAWDALTQYAEANGVWPWMEPDGTLVVGGPDYTTAPVAELVLRVSGDNNNIKSLEVERNMAARYSEVTVLGQSHTGKHNIKATVKDESLKLSRPLIVTEPDVDSQAEAERKAKKRLADSRLEGLTITAVVQGHRTDDGTLWQPGQRINVLSEPDGIDAVYFLMARTFVGGRGQGTETVLTLKEDGAWVLDADPPKKNKAQAKKMARKLHTSRQKIEKPTAKRQSSRRNAVRLKSQNRNCRLFKWILKP</sequence>
<feature type="domain" description="Baseplate hub protein gp44/GpP-like second" evidence="4">
    <location>
        <begin position="93"/>
        <end position="174"/>
    </location>
</feature>
<dbReference type="InterPro" id="IPR023399">
    <property type="entry name" value="Baseplate-like_2-layer_sand"/>
</dbReference>
<dbReference type="Pfam" id="PF22255">
    <property type="entry name" value="Gp44-like_2nd"/>
    <property type="match status" value="1"/>
</dbReference>
<dbReference type="Gene3D" id="2.30.300.10">
    <property type="entry name" value="Baseplate protein-like domain - beta roll fold"/>
    <property type="match status" value="1"/>
</dbReference>
<evidence type="ECO:0000259" key="5">
    <source>
        <dbReference type="Pfam" id="PF22630"/>
    </source>
</evidence>
<evidence type="ECO:0000259" key="2">
    <source>
        <dbReference type="Pfam" id="PF21683"/>
    </source>
</evidence>
<evidence type="ECO:0000259" key="4">
    <source>
        <dbReference type="Pfam" id="PF22255"/>
    </source>
</evidence>
<evidence type="ECO:0000313" key="6">
    <source>
        <dbReference type="EMBL" id="EFC51626.1"/>
    </source>
</evidence>
<dbReference type="Gene3D" id="3.30.1920.10">
    <property type="entry name" value="Baseplate protein-like domains - 2 layer sandwich fold"/>
    <property type="match status" value="1"/>
</dbReference>
<feature type="region of interest" description="Disordered" evidence="1">
    <location>
        <begin position="352"/>
        <end position="374"/>
    </location>
</feature>
<accession>A0A9W5IQ41</accession>
<dbReference type="PIRSF" id="PIRSF004440">
    <property type="entry name" value="GpP"/>
    <property type="match status" value="1"/>
</dbReference>
<name>A0A9W5IQ41_NEISU</name>
<dbReference type="SUPFAM" id="SSF69279">
    <property type="entry name" value="Phage tail proteins"/>
    <property type="match status" value="2"/>
</dbReference>
<evidence type="ECO:0000313" key="7">
    <source>
        <dbReference type="Proteomes" id="UP000004621"/>
    </source>
</evidence>
<dbReference type="InterPro" id="IPR026276">
    <property type="entry name" value="Baseplate_GpP"/>
</dbReference>
<dbReference type="InterPro" id="IPR049354">
    <property type="entry name" value="GpP-like_N"/>
</dbReference>
<dbReference type="InterPro" id="IPR054034">
    <property type="entry name" value="NMB1110-like_C"/>
</dbReference>
<dbReference type="Gene3D" id="3.55.50.10">
    <property type="entry name" value="Baseplate protein-like domains"/>
    <property type="match status" value="1"/>
</dbReference>
<dbReference type="Proteomes" id="UP000004621">
    <property type="component" value="Unassembled WGS sequence"/>
</dbReference>
<reference evidence="6 7" key="1">
    <citation type="submission" date="2010-01" db="EMBL/GenBank/DDBJ databases">
        <authorList>
            <person name="Weinstock G."/>
            <person name="Sodergren E."/>
            <person name="Clifton S."/>
            <person name="Fulton L."/>
            <person name="Fulton B."/>
            <person name="Courtney L."/>
            <person name="Fronick C."/>
            <person name="Harrison M."/>
            <person name="Strong C."/>
            <person name="Farmer C."/>
            <person name="Delahaunty K."/>
            <person name="Markovic C."/>
            <person name="Hall O."/>
            <person name="Minx P."/>
            <person name="Tomlinson C."/>
            <person name="Mitreva M."/>
            <person name="Nelson J."/>
            <person name="Hou S."/>
            <person name="Wollam A."/>
            <person name="Pepin K.H."/>
            <person name="Johnson M."/>
            <person name="Bhonagiri V."/>
            <person name="Nash W.E."/>
            <person name="Warren W."/>
            <person name="Chinwalla A."/>
            <person name="Mardis E.R."/>
            <person name="Wilson R.K."/>
        </authorList>
    </citation>
    <scope>NUCLEOTIDE SEQUENCE [LARGE SCALE GENOMIC DNA]</scope>
    <source>
        <strain evidence="6 7">NJ9703</strain>
    </source>
</reference>
<proteinExistence type="predicted"/>